<dbReference type="Pfam" id="PF04104">
    <property type="entry name" value="DNA_primase_lrg"/>
    <property type="match status" value="1"/>
</dbReference>
<keyword evidence="6 7" id="KW-0411">Iron-sulfur</keyword>
<evidence type="ECO:0000259" key="8">
    <source>
        <dbReference type="Pfam" id="PF04104"/>
    </source>
</evidence>
<evidence type="ECO:0000313" key="9">
    <source>
        <dbReference type="EMBL" id="ACL16155.1"/>
    </source>
</evidence>
<dbReference type="InterPro" id="IPR007238">
    <property type="entry name" value="DNA_primase_lsu_euk/arc"/>
</dbReference>
<feature type="binding site" evidence="7">
    <location>
        <position position="236"/>
    </location>
    <ligand>
        <name>[4Fe-4S] cluster</name>
        <dbReference type="ChEBI" id="CHEBI:49883"/>
    </ligand>
</feature>
<keyword evidence="3 7" id="KW-0235">DNA replication</keyword>
<dbReference type="eggNOG" id="arCOG03013">
    <property type="taxonomic scope" value="Archaea"/>
</dbReference>
<evidence type="ECO:0000256" key="1">
    <source>
        <dbReference type="ARBA" id="ARBA00022485"/>
    </source>
</evidence>
<dbReference type="OrthoDB" id="46081at2157"/>
<sequence>MQVRLDIKDLARYPFLKESQQYVGTQSESLDQFLAGSQGGLALGKAADRVNLAITFRRSKDEGEKRPEVPADDIHVKLEIFSYGLARVLVSCMKDRTLIDRLARYEARRAAQFLADEDPDKKAYVAESLGMDLNEARMPLVAYVDLVAPLRDERWRLVNRSVHSGSVLLRGDDEQREIDELLAERIRVVLLRQLPLQVPPSVCEQVRPITEHLNATYQQQMLRDLGPIDEGRYPPCISALITAVTEGKNLTHPGRFAMTAFLHTIGMSSTQIVELYCRAPDFDLQTTMYQVGHITGGGGTEYSPPSCATMQTNGICIGKNALCSRVSSPLGYYRRKKE</sequence>
<keyword evidence="5 7" id="KW-0408">Iron</keyword>
<organism evidence="9 10">
    <name type="scientific">Methanosphaerula palustris (strain ATCC BAA-1556 / DSM 19958 / E1-9c)</name>
    <dbReference type="NCBI Taxonomy" id="521011"/>
    <lineage>
        <taxon>Archaea</taxon>
        <taxon>Methanobacteriati</taxon>
        <taxon>Methanobacteriota</taxon>
        <taxon>Stenosarchaea group</taxon>
        <taxon>Methanomicrobia</taxon>
        <taxon>Methanomicrobiales</taxon>
        <taxon>Methanoregulaceae</taxon>
        <taxon>Methanosphaerula</taxon>
    </lineage>
</organism>
<feature type="domain" description="DNA primase large subunit C-terminal" evidence="8">
    <location>
        <begin position="229"/>
        <end position="323"/>
    </location>
</feature>
<dbReference type="GO" id="GO:0051539">
    <property type="term" value="F:4 iron, 4 sulfur cluster binding"/>
    <property type="evidence" value="ECO:0007669"/>
    <property type="project" value="UniProtKB-UniRule"/>
</dbReference>
<keyword evidence="2 7" id="KW-0639">Primosome</keyword>
<reference evidence="9 10" key="1">
    <citation type="journal article" date="2015" name="Genome Announc.">
        <title>Complete Genome Sequence of Methanosphaerula palustris E1-9CT, a Hydrogenotrophic Methanogen Isolated from a Minerotrophic Fen Peatland.</title>
        <authorList>
            <person name="Cadillo-Quiroz H."/>
            <person name="Browne P."/>
            <person name="Kyrpides N."/>
            <person name="Woyke T."/>
            <person name="Goodwin L."/>
            <person name="Detter C."/>
            <person name="Yavitt J.B."/>
            <person name="Zinder S.H."/>
        </authorList>
    </citation>
    <scope>NUCLEOTIDE SEQUENCE [LARGE SCALE GENOMIC DNA]</scope>
    <source>
        <strain evidence="10">ATCC BAA-1556 / DSM 19958 / E1-9c</strain>
    </source>
</reference>
<dbReference type="HAMAP" id="MF_00701">
    <property type="entry name" value="DNA_primase_lrg_arc"/>
    <property type="match status" value="1"/>
</dbReference>
<dbReference type="CDD" id="cd06560">
    <property type="entry name" value="PriL"/>
    <property type="match status" value="1"/>
</dbReference>
<feature type="binding site" evidence="7">
    <location>
        <position position="316"/>
    </location>
    <ligand>
        <name>[4Fe-4S] cluster</name>
        <dbReference type="ChEBI" id="CHEBI:49883"/>
    </ligand>
</feature>
<dbReference type="STRING" id="521011.Mpal_0793"/>
<gene>
    <name evidence="7" type="primary">priL</name>
    <name evidence="9" type="ordered locus">Mpal_0793</name>
</gene>
<accession>B8GG81</accession>
<dbReference type="GO" id="GO:0046872">
    <property type="term" value="F:metal ion binding"/>
    <property type="evidence" value="ECO:0007669"/>
    <property type="project" value="UniProtKB-KW"/>
</dbReference>
<dbReference type="KEGG" id="mpl:Mpal_0793"/>
<name>B8GG81_METPE</name>
<protein>
    <recommendedName>
        <fullName evidence="7">DNA primase large subunit PriL</fullName>
    </recommendedName>
</protein>
<evidence type="ECO:0000256" key="7">
    <source>
        <dbReference type="HAMAP-Rule" id="MF_00701"/>
    </source>
</evidence>
<keyword evidence="1 7" id="KW-0004">4Fe-4S</keyword>
<evidence type="ECO:0000256" key="2">
    <source>
        <dbReference type="ARBA" id="ARBA00022515"/>
    </source>
</evidence>
<keyword evidence="4 7" id="KW-0479">Metal-binding</keyword>
<dbReference type="RefSeq" id="WP_012617474.1">
    <property type="nucleotide sequence ID" value="NC_011832.1"/>
</dbReference>
<dbReference type="HOGENOM" id="CLU_052778_0_0_2"/>
<dbReference type="EMBL" id="CP001338">
    <property type="protein sequence ID" value="ACL16155.1"/>
    <property type="molecule type" value="Genomic_DNA"/>
</dbReference>
<feature type="binding site" evidence="7">
    <location>
        <position position="307"/>
    </location>
    <ligand>
        <name>[4Fe-4S] cluster</name>
        <dbReference type="ChEBI" id="CHEBI:49883"/>
    </ligand>
</feature>
<dbReference type="GO" id="GO:0006270">
    <property type="term" value="P:DNA replication initiation"/>
    <property type="evidence" value="ECO:0007669"/>
    <property type="project" value="TreeGrafter"/>
</dbReference>
<dbReference type="PANTHER" id="PTHR10537:SF3">
    <property type="entry name" value="DNA PRIMASE LARGE SUBUNIT"/>
    <property type="match status" value="1"/>
</dbReference>
<comment type="function">
    <text evidence="7">Regulatory subunit of DNA primase, an RNA polymerase that catalyzes the synthesis of short RNA molecules used as primers for DNA polymerase during DNA replication. Stabilizes and modulates the activity of the small subunit, increasing the rate of DNA synthesis, and conferring RNA synthesis capability. The DNA polymerase activity may enable DNA primase to also catalyze primer extension after primer synthesis. May also play a role in DNA repair.</text>
</comment>
<dbReference type="NCBIfam" id="NF002591">
    <property type="entry name" value="PRK02249.1-5"/>
    <property type="match status" value="1"/>
</dbReference>
<dbReference type="Proteomes" id="UP000002457">
    <property type="component" value="Chromosome"/>
</dbReference>
<proteinExistence type="inferred from homology"/>
<dbReference type="SUPFAM" id="SSF140914">
    <property type="entry name" value="PriB N-terminal domain-like"/>
    <property type="match status" value="1"/>
</dbReference>
<dbReference type="PANTHER" id="PTHR10537">
    <property type="entry name" value="DNA PRIMASE LARGE SUBUNIT"/>
    <property type="match status" value="1"/>
</dbReference>
<dbReference type="InterPro" id="IPR023642">
    <property type="entry name" value="DNA_primase_lsu_PriL"/>
</dbReference>
<comment type="subunit">
    <text evidence="7">Heterodimer of a small subunit (PriS) and a large subunit (PriL).</text>
</comment>
<evidence type="ECO:0000256" key="5">
    <source>
        <dbReference type="ARBA" id="ARBA00023004"/>
    </source>
</evidence>
<feature type="binding site" evidence="7">
    <location>
        <position position="323"/>
    </location>
    <ligand>
        <name>[4Fe-4S] cluster</name>
        <dbReference type="ChEBI" id="CHEBI:49883"/>
    </ligand>
</feature>
<dbReference type="GO" id="GO:1990077">
    <property type="term" value="C:primosome complex"/>
    <property type="evidence" value="ECO:0007669"/>
    <property type="project" value="UniProtKB-KW"/>
</dbReference>
<dbReference type="AlphaFoldDB" id="B8GG81"/>
<evidence type="ECO:0000313" key="10">
    <source>
        <dbReference type="Proteomes" id="UP000002457"/>
    </source>
</evidence>
<dbReference type="GeneID" id="7270534"/>
<comment type="similarity">
    <text evidence="7">Belongs to the eukaryotic-type primase large subunit family.</text>
</comment>
<dbReference type="GO" id="GO:0003899">
    <property type="term" value="F:DNA-directed RNA polymerase activity"/>
    <property type="evidence" value="ECO:0007669"/>
    <property type="project" value="InterPro"/>
</dbReference>
<dbReference type="InterPro" id="IPR058560">
    <property type="entry name" value="DNA_primase_C"/>
</dbReference>
<comment type="cofactor">
    <cofactor evidence="7">
        <name>[4Fe-4S] cluster</name>
        <dbReference type="ChEBI" id="CHEBI:49883"/>
    </cofactor>
    <text evidence="7">Binds 1 [4Fe-4S] cluster.</text>
</comment>
<dbReference type="GO" id="GO:0006269">
    <property type="term" value="P:DNA replication, synthesis of primer"/>
    <property type="evidence" value="ECO:0007669"/>
    <property type="project" value="UniProtKB-UniRule"/>
</dbReference>
<keyword evidence="10" id="KW-1185">Reference proteome</keyword>
<evidence type="ECO:0000256" key="4">
    <source>
        <dbReference type="ARBA" id="ARBA00022723"/>
    </source>
</evidence>
<evidence type="ECO:0000256" key="6">
    <source>
        <dbReference type="ARBA" id="ARBA00023014"/>
    </source>
</evidence>
<evidence type="ECO:0000256" key="3">
    <source>
        <dbReference type="ARBA" id="ARBA00022705"/>
    </source>
</evidence>